<evidence type="ECO:0000313" key="5">
    <source>
        <dbReference type="Proteomes" id="UP000526501"/>
    </source>
</evidence>
<dbReference type="Gene3D" id="3.30.450.20">
    <property type="entry name" value="PAS domain"/>
    <property type="match status" value="1"/>
</dbReference>
<keyword evidence="1" id="KW-0378">Hydrolase</keyword>
<evidence type="ECO:0000256" key="2">
    <source>
        <dbReference type="SAM" id="MobiDB-lite"/>
    </source>
</evidence>
<dbReference type="Pfam" id="PF08448">
    <property type="entry name" value="PAS_4"/>
    <property type="match status" value="1"/>
</dbReference>
<dbReference type="PANTHER" id="PTHR43156">
    <property type="entry name" value="STAGE II SPORULATION PROTEIN E-RELATED"/>
    <property type="match status" value="1"/>
</dbReference>
<proteinExistence type="predicted"/>
<organism evidence="4 5">
    <name type="scientific">Pelagicoccus albus</name>
    <dbReference type="NCBI Taxonomy" id="415222"/>
    <lineage>
        <taxon>Bacteria</taxon>
        <taxon>Pseudomonadati</taxon>
        <taxon>Verrucomicrobiota</taxon>
        <taxon>Opitutia</taxon>
        <taxon>Puniceicoccales</taxon>
        <taxon>Pelagicoccaceae</taxon>
        <taxon>Pelagicoccus</taxon>
    </lineage>
</organism>
<dbReference type="Proteomes" id="UP000526501">
    <property type="component" value="Unassembled WGS sequence"/>
</dbReference>
<dbReference type="RefSeq" id="WP_185660136.1">
    <property type="nucleotide sequence ID" value="NZ_CAWPOO010000008.1"/>
</dbReference>
<gene>
    <name evidence="4" type="ORF">H5P27_09340</name>
</gene>
<keyword evidence="5" id="KW-1185">Reference proteome</keyword>
<dbReference type="SUPFAM" id="SSF55785">
    <property type="entry name" value="PYP-like sensor domain (PAS domain)"/>
    <property type="match status" value="1"/>
</dbReference>
<name>A0A7X1B5Z5_9BACT</name>
<dbReference type="InterPro" id="IPR000700">
    <property type="entry name" value="PAS-assoc_C"/>
</dbReference>
<dbReference type="InterPro" id="IPR001932">
    <property type="entry name" value="PPM-type_phosphatase-like_dom"/>
</dbReference>
<protein>
    <submittedName>
        <fullName evidence="4">SpoIIE family protein phosphatase</fullName>
    </submittedName>
</protein>
<dbReference type="InterPro" id="IPR052016">
    <property type="entry name" value="Bact_Sigma-Reg"/>
</dbReference>
<feature type="region of interest" description="Disordered" evidence="2">
    <location>
        <begin position="388"/>
        <end position="416"/>
    </location>
</feature>
<dbReference type="AlphaFoldDB" id="A0A7X1B5Z5"/>
<dbReference type="InterPro" id="IPR013656">
    <property type="entry name" value="PAS_4"/>
</dbReference>
<dbReference type="InterPro" id="IPR035965">
    <property type="entry name" value="PAS-like_dom_sf"/>
</dbReference>
<comment type="caution">
    <text evidence="4">The sequence shown here is derived from an EMBL/GenBank/DDBJ whole genome shotgun (WGS) entry which is preliminary data.</text>
</comment>
<dbReference type="InterPro" id="IPR036457">
    <property type="entry name" value="PPM-type-like_dom_sf"/>
</dbReference>
<dbReference type="PROSITE" id="PS50113">
    <property type="entry name" value="PAC"/>
    <property type="match status" value="1"/>
</dbReference>
<evidence type="ECO:0000313" key="4">
    <source>
        <dbReference type="EMBL" id="MBC2606250.1"/>
    </source>
</evidence>
<dbReference type="Gene3D" id="3.60.40.10">
    <property type="entry name" value="PPM-type phosphatase domain"/>
    <property type="match status" value="1"/>
</dbReference>
<feature type="domain" description="PAC" evidence="3">
    <location>
        <begin position="86"/>
        <end position="138"/>
    </location>
</feature>
<reference evidence="4 5" key="1">
    <citation type="submission" date="2020-07" db="EMBL/GenBank/DDBJ databases">
        <authorList>
            <person name="Feng X."/>
        </authorList>
    </citation>
    <scope>NUCLEOTIDE SEQUENCE [LARGE SCALE GENOMIC DNA]</scope>
    <source>
        <strain evidence="4 5">JCM23202</strain>
    </source>
</reference>
<sequence>MPTPRDSSQITEMAISYDRFHRHLPVASFWTDLEHTIRGYNEKLAELVNLTETGESLSEHDLFALENSELLSELDNEAVSRKAPQTLSDFTAKLADGRELHLETSRIPLFSEDQEVIGLLVTYTDVSERNLANQKFAEQQAALEERNRTIEFDLDSAQQIQKFLMGKKPDACPFLEVASDYRYMEKVGGDYLNFRSLNNGDYSMFLADLTGHGVTAALFMALLKYVSQETPEEVRSLPGYFLNYLDMEFYEQIPNGFFTALSATARYVEEEELVRVDYSNASHPVCIVVRTDGSYELLKSGYFAIGLMDLVEREVHTVDLKFGDRLYAYTDGFIETLDKAGNEFGLDALCQTLASFRDLPLKESIAKTYQALLDYSESDEAQDDMTLLAIEAKEPDETQDQFLPPDPDPWGDLDLE</sequence>
<accession>A0A7X1B5Z5</accession>
<dbReference type="Pfam" id="PF07228">
    <property type="entry name" value="SpoIIE"/>
    <property type="match status" value="1"/>
</dbReference>
<dbReference type="GO" id="GO:0016791">
    <property type="term" value="F:phosphatase activity"/>
    <property type="evidence" value="ECO:0007669"/>
    <property type="project" value="TreeGrafter"/>
</dbReference>
<evidence type="ECO:0000256" key="1">
    <source>
        <dbReference type="ARBA" id="ARBA00022801"/>
    </source>
</evidence>
<dbReference type="PANTHER" id="PTHR43156:SF2">
    <property type="entry name" value="STAGE II SPORULATION PROTEIN E"/>
    <property type="match status" value="1"/>
</dbReference>
<dbReference type="SMART" id="SM00331">
    <property type="entry name" value="PP2C_SIG"/>
    <property type="match status" value="1"/>
</dbReference>
<evidence type="ECO:0000259" key="3">
    <source>
        <dbReference type="PROSITE" id="PS50113"/>
    </source>
</evidence>
<dbReference type="EMBL" id="JACHVC010000008">
    <property type="protein sequence ID" value="MBC2606250.1"/>
    <property type="molecule type" value="Genomic_DNA"/>
</dbReference>